<evidence type="ECO:0000256" key="1">
    <source>
        <dbReference type="SAM" id="MobiDB-lite"/>
    </source>
</evidence>
<organism evidence="2">
    <name type="scientific">Eutreptiella gymnastica</name>
    <dbReference type="NCBI Taxonomy" id="73025"/>
    <lineage>
        <taxon>Eukaryota</taxon>
        <taxon>Discoba</taxon>
        <taxon>Euglenozoa</taxon>
        <taxon>Euglenida</taxon>
        <taxon>Spirocuta</taxon>
        <taxon>Euglenophyceae</taxon>
        <taxon>Eutreptiales</taxon>
        <taxon>Eutreptiaceae</taxon>
        <taxon>Eutreptiella</taxon>
    </lineage>
</organism>
<feature type="compositionally biased region" description="Low complexity" evidence="1">
    <location>
        <begin position="631"/>
        <end position="643"/>
    </location>
</feature>
<name>A0A7S1JG45_9EUGL</name>
<evidence type="ECO:0000313" key="2">
    <source>
        <dbReference type="EMBL" id="CAD9043116.1"/>
    </source>
</evidence>
<sequence>MIRLYNGASYREPDDPLLQQTVLNCPLSSMDKGTCPMRNSKGQLNKAQVCQSRLHIYEPLYKHKHGVVPTGDKLQLWSPCYENIDAIDPFGNDLGTQWPERSMASYEGPSFIVPLVVPRVRKPSKHPARKRRKHSAQVLQQVELKAAVVQDSDSDDHDLMMADCDQPSRYEEIEEEWSLSRQRERSRKSKTRNRNPQWGMISDVDKMQDSEDDVTFETEYTPEDGLVVEVEVDTTLGCSICRYSSHGCQLCQPPPTLVTKRNRNCQQLEKIPEVKISSPALGSRDGYALRARGSLRVPKYLRDLYGYGIEDSEEPMKRFEPTHQQKRKRPNATDTSIEQTLQPPSLPVGGTADSGSHSESPQPGACLSKAATAIPKSSSTATKSNPKLQKGPRQKPHPYSDPFWNMTTLPRSYMIIPSFNTTSTINFQSLCVAGVLQPGYILQSHGFEAQVVGPSTSKKDKSSQVGRPQSYALAIGGTRRRIGLSSFLQLAAKLSCSTPENWKTTAASAHKHDWTTILLEHPRLGQLPVSKYIDLWCTNPEVQELSHVDLQLHLLRERRYQPPTSVVPTMLSPLRSNQSAASVSENKNKQQAERQQALHDADSGGKNLPASKATDKASVDSTAVPAMDPGSISTTGDSSTSKTNEVAASPEPKLMVGQDTKQPPPTGSARHGAVVIPLCQICNEAAPFLSATGGVCRECLQRLVISARMQAWRHWLIAIQAQTPSSELQTVADHIHTPSQVLYPPPADPLSPEHMQWWQHMSQVSQGRSAEPYASGTVRYSVMPDNLDD</sequence>
<protein>
    <submittedName>
        <fullName evidence="2">Uncharacterized protein</fullName>
    </submittedName>
</protein>
<dbReference type="AlphaFoldDB" id="A0A7S1JG45"/>
<feature type="region of interest" description="Disordered" evidence="1">
    <location>
        <begin position="315"/>
        <end position="403"/>
    </location>
</feature>
<feature type="region of interest" description="Disordered" evidence="1">
    <location>
        <begin position="172"/>
        <end position="198"/>
    </location>
</feature>
<dbReference type="EMBL" id="HBGA01149101">
    <property type="protein sequence ID" value="CAD9043116.1"/>
    <property type="molecule type" value="Transcribed_RNA"/>
</dbReference>
<feature type="compositionally biased region" description="Polar residues" evidence="1">
    <location>
        <begin position="574"/>
        <end position="585"/>
    </location>
</feature>
<feature type="compositionally biased region" description="Basic residues" evidence="1">
    <location>
        <begin position="184"/>
        <end position="193"/>
    </location>
</feature>
<proteinExistence type="predicted"/>
<reference evidence="2" key="1">
    <citation type="submission" date="2021-01" db="EMBL/GenBank/DDBJ databases">
        <authorList>
            <person name="Corre E."/>
            <person name="Pelletier E."/>
            <person name="Niang G."/>
            <person name="Scheremetjew M."/>
            <person name="Finn R."/>
            <person name="Kale V."/>
            <person name="Holt S."/>
            <person name="Cochrane G."/>
            <person name="Meng A."/>
            <person name="Brown T."/>
            <person name="Cohen L."/>
        </authorList>
    </citation>
    <scope>NUCLEOTIDE SEQUENCE</scope>
    <source>
        <strain evidence="2">NIES-381</strain>
    </source>
</reference>
<accession>A0A7S1JG45</accession>
<feature type="compositionally biased region" description="Basic and acidic residues" evidence="1">
    <location>
        <begin position="586"/>
        <end position="603"/>
    </location>
</feature>
<feature type="compositionally biased region" description="Polar residues" evidence="1">
    <location>
        <begin position="332"/>
        <end position="343"/>
    </location>
</feature>
<feature type="region of interest" description="Disordered" evidence="1">
    <location>
        <begin position="564"/>
        <end position="669"/>
    </location>
</feature>
<gene>
    <name evidence="2" type="ORF">EGYM00392_LOCUS54298</name>
</gene>
<feature type="compositionally biased region" description="Polar residues" evidence="1">
    <location>
        <begin position="375"/>
        <end position="387"/>
    </location>
</feature>